<dbReference type="Pfam" id="PF01047">
    <property type="entry name" value="MarR"/>
    <property type="match status" value="1"/>
</dbReference>
<gene>
    <name evidence="2" type="ORF">GCM10009760_63640</name>
</gene>
<name>A0ABP4KCE1_9ACTN</name>
<reference evidence="3" key="1">
    <citation type="journal article" date="2019" name="Int. J. Syst. Evol. Microbiol.">
        <title>The Global Catalogue of Microorganisms (GCM) 10K type strain sequencing project: providing services to taxonomists for standard genome sequencing and annotation.</title>
        <authorList>
            <consortium name="The Broad Institute Genomics Platform"/>
            <consortium name="The Broad Institute Genome Sequencing Center for Infectious Disease"/>
            <person name="Wu L."/>
            <person name="Ma J."/>
        </authorList>
    </citation>
    <scope>NUCLEOTIDE SEQUENCE [LARGE SCALE GENOMIC DNA]</scope>
    <source>
        <strain evidence="3">JCM 14560</strain>
    </source>
</reference>
<evidence type="ECO:0000259" key="1">
    <source>
        <dbReference type="PROSITE" id="PS50995"/>
    </source>
</evidence>
<feature type="domain" description="HTH marR-type" evidence="1">
    <location>
        <begin position="11"/>
        <end position="144"/>
    </location>
</feature>
<comment type="caution">
    <text evidence="2">The sequence shown here is derived from an EMBL/GenBank/DDBJ whole genome shotgun (WGS) entry which is preliminary data.</text>
</comment>
<dbReference type="RefSeq" id="WP_344469745.1">
    <property type="nucleotide sequence ID" value="NZ_BAAANT010000084.1"/>
</dbReference>
<dbReference type="SUPFAM" id="SSF46785">
    <property type="entry name" value="Winged helix' DNA-binding domain"/>
    <property type="match status" value="1"/>
</dbReference>
<dbReference type="Proteomes" id="UP001422759">
    <property type="component" value="Unassembled WGS sequence"/>
</dbReference>
<dbReference type="Gene3D" id="1.10.10.10">
    <property type="entry name" value="Winged helix-like DNA-binding domain superfamily/Winged helix DNA-binding domain"/>
    <property type="match status" value="1"/>
</dbReference>
<evidence type="ECO:0000313" key="2">
    <source>
        <dbReference type="EMBL" id="GAA1501084.1"/>
    </source>
</evidence>
<accession>A0ABP4KCE1</accession>
<dbReference type="InterPro" id="IPR000835">
    <property type="entry name" value="HTH_MarR-typ"/>
</dbReference>
<evidence type="ECO:0000313" key="3">
    <source>
        <dbReference type="Proteomes" id="UP001422759"/>
    </source>
</evidence>
<proteinExistence type="predicted"/>
<dbReference type="PANTHER" id="PTHR33164">
    <property type="entry name" value="TRANSCRIPTIONAL REGULATOR, MARR FAMILY"/>
    <property type="match status" value="1"/>
</dbReference>
<organism evidence="2 3">
    <name type="scientific">Kitasatospora kazusensis</name>
    <dbReference type="NCBI Taxonomy" id="407974"/>
    <lineage>
        <taxon>Bacteria</taxon>
        <taxon>Bacillati</taxon>
        <taxon>Actinomycetota</taxon>
        <taxon>Actinomycetes</taxon>
        <taxon>Kitasatosporales</taxon>
        <taxon>Streptomycetaceae</taxon>
        <taxon>Kitasatospora</taxon>
    </lineage>
</organism>
<dbReference type="PRINTS" id="PR00598">
    <property type="entry name" value="HTHMARR"/>
</dbReference>
<dbReference type="InterPro" id="IPR036390">
    <property type="entry name" value="WH_DNA-bd_sf"/>
</dbReference>
<dbReference type="EMBL" id="BAAANT010000084">
    <property type="protein sequence ID" value="GAA1501084.1"/>
    <property type="molecule type" value="Genomic_DNA"/>
</dbReference>
<dbReference type="InterPro" id="IPR039422">
    <property type="entry name" value="MarR/SlyA-like"/>
</dbReference>
<dbReference type="PANTHER" id="PTHR33164:SF43">
    <property type="entry name" value="HTH-TYPE TRANSCRIPTIONAL REPRESSOR YETL"/>
    <property type="match status" value="1"/>
</dbReference>
<dbReference type="SMART" id="SM00347">
    <property type="entry name" value="HTH_MARR"/>
    <property type="match status" value="1"/>
</dbReference>
<protein>
    <recommendedName>
        <fullName evidence="1">HTH marR-type domain-containing protein</fullName>
    </recommendedName>
</protein>
<sequence>MHTTPAPLSHLQTLPSWLLGRAAALGHRLVSEQLAEEGVRMPHHAVLCGIAELGPIAQAELSRTVRIDPKDMVTVLNELQAKKLISRTRDPRDARKNALALTTGGRALLRRLEERGDQANDALLAPLTPAERKQLSALLARLITTEPK</sequence>
<dbReference type="PROSITE" id="PS50995">
    <property type="entry name" value="HTH_MARR_2"/>
    <property type="match status" value="1"/>
</dbReference>
<keyword evidence="3" id="KW-1185">Reference proteome</keyword>
<dbReference type="InterPro" id="IPR036388">
    <property type="entry name" value="WH-like_DNA-bd_sf"/>
</dbReference>